<comment type="caution">
    <text evidence="1">The sequence shown here is derived from an EMBL/GenBank/DDBJ whole genome shotgun (WGS) entry which is preliminary data.</text>
</comment>
<proteinExistence type="predicted"/>
<organism evidence="1 2">
    <name type="scientific">Paracidovorax wautersii</name>
    <dbReference type="NCBI Taxonomy" id="1177982"/>
    <lineage>
        <taxon>Bacteria</taxon>
        <taxon>Pseudomonadati</taxon>
        <taxon>Pseudomonadota</taxon>
        <taxon>Betaproteobacteria</taxon>
        <taxon>Burkholderiales</taxon>
        <taxon>Comamonadaceae</taxon>
        <taxon>Paracidovorax</taxon>
    </lineage>
</organism>
<gene>
    <name evidence="1" type="ORF">GAK30_01099</name>
</gene>
<dbReference type="EMBL" id="WNDQ01000011">
    <property type="protein sequence ID" value="KAF1022512.1"/>
    <property type="molecule type" value="Genomic_DNA"/>
</dbReference>
<evidence type="ECO:0000313" key="1">
    <source>
        <dbReference type="EMBL" id="KAF1022512.1"/>
    </source>
</evidence>
<name>A0A7V8JRD3_9BURK</name>
<reference evidence="2" key="1">
    <citation type="journal article" date="2020" name="MBio">
        <title>Horizontal gene transfer to a defensive symbiont with a reduced genome amongst a multipartite beetle microbiome.</title>
        <authorList>
            <person name="Waterworth S.C."/>
            <person name="Florez L.V."/>
            <person name="Rees E.R."/>
            <person name="Hertweck C."/>
            <person name="Kaltenpoth M."/>
            <person name="Kwan J.C."/>
        </authorList>
    </citation>
    <scope>NUCLEOTIDE SEQUENCE [LARGE SCALE GENOMIC DNA]</scope>
</reference>
<dbReference type="AlphaFoldDB" id="A0A7V8JRD3"/>
<sequence>MSSSETVARYRYHAIFGLERVDSGERVFDVEIALRVADGRFQRAVVTLPDGDIQDVNGPWSRPEDGFTDARRWAELKLRSSGR</sequence>
<evidence type="ECO:0000313" key="2">
    <source>
        <dbReference type="Proteomes" id="UP000461670"/>
    </source>
</evidence>
<accession>A0A7V8JRD3</accession>
<protein>
    <submittedName>
        <fullName evidence="1">Uncharacterized protein</fullName>
    </submittedName>
</protein>
<dbReference type="Proteomes" id="UP000461670">
    <property type="component" value="Unassembled WGS sequence"/>
</dbReference>